<dbReference type="Pfam" id="PF02545">
    <property type="entry name" value="Maf"/>
    <property type="match status" value="1"/>
</dbReference>
<dbReference type="GO" id="GO:0036221">
    <property type="term" value="F:UTP diphosphatase activity"/>
    <property type="evidence" value="ECO:0007669"/>
    <property type="project" value="RHEA"/>
</dbReference>
<dbReference type="RefSeq" id="WP_008543113.1">
    <property type="nucleotide sequence ID" value="NZ_JH605002.1"/>
</dbReference>
<dbReference type="Proteomes" id="UP000004956">
    <property type="component" value="Unassembled WGS sequence"/>
</dbReference>
<dbReference type="GO" id="GO:0036218">
    <property type="term" value="F:dTTP diphosphatase activity"/>
    <property type="evidence" value="ECO:0007669"/>
    <property type="project" value="RHEA"/>
</dbReference>
<keyword evidence="3 4" id="KW-0546">Nucleotide metabolism</keyword>
<keyword evidence="6" id="KW-1185">Reference proteome</keyword>
<evidence type="ECO:0000256" key="2">
    <source>
        <dbReference type="ARBA" id="ARBA00022801"/>
    </source>
</evidence>
<dbReference type="HOGENOM" id="CLU_040416_2_1_4"/>
<dbReference type="CDD" id="cd00555">
    <property type="entry name" value="Maf"/>
    <property type="match status" value="1"/>
</dbReference>
<sequence length="206" mass="22245">MAEHVYLASKSPRRLELLTSLGLKVTVAAGNAHTRGYFEGDEEVRPGEHPEDYVRRTAETKWREGWMRVTVMPGFEKGVPLIAADTTVSLGETIYGKPKDAEEAKAFLRALSGVAHDVRTAVVVGTGPEDMTSVVQRSLVHFRELTEDEIAAYVATGEPFDKAGGYGIQGLAGIFVSRIEGSFTGIMGLPVAETATLLARLGVRVL</sequence>
<dbReference type="InterPro" id="IPR003697">
    <property type="entry name" value="Maf-like"/>
</dbReference>
<feature type="active site" description="Proton acceptor" evidence="4">
    <location>
        <position position="85"/>
    </location>
</feature>
<keyword evidence="2 4" id="KW-0378">Hydrolase</keyword>
<dbReference type="PANTHER" id="PTHR43213:SF5">
    <property type="entry name" value="BIFUNCTIONAL DTTP_UTP PYROPHOSPHATASE_METHYLTRANSFERASE PROTEIN-RELATED"/>
    <property type="match status" value="1"/>
</dbReference>
<dbReference type="PANTHER" id="PTHR43213">
    <property type="entry name" value="BIFUNCTIONAL DTTP/UTP PYROPHOSPHATASE/METHYLTRANSFERASE PROTEIN-RELATED"/>
    <property type="match status" value="1"/>
</dbReference>
<feature type="site" description="Important for substrate specificity" evidence="4">
    <location>
        <position position="169"/>
    </location>
</feature>
<gene>
    <name evidence="5" type="ORF">HMPREF9440_01936</name>
</gene>
<comment type="subcellular location">
    <subcellularLocation>
        <location evidence="4">Cytoplasm</location>
    </subcellularLocation>
</comment>
<evidence type="ECO:0000256" key="4">
    <source>
        <dbReference type="HAMAP-Rule" id="MF_00528"/>
    </source>
</evidence>
<accession>H3KGQ4</accession>
<dbReference type="EMBL" id="AFBQ01000291">
    <property type="protein sequence ID" value="EHY30703.1"/>
    <property type="molecule type" value="Genomic_DNA"/>
</dbReference>
<dbReference type="OrthoDB" id="9807767at2"/>
<reference evidence="5 6" key="1">
    <citation type="submission" date="2011-11" db="EMBL/GenBank/DDBJ databases">
        <authorList>
            <person name="Weinstock G."/>
            <person name="Sodergren E."/>
            <person name="Clifton S."/>
            <person name="Fulton L."/>
            <person name="Fulton B."/>
            <person name="Courtney L."/>
            <person name="Fronick C."/>
            <person name="Harrison M."/>
            <person name="Strong C."/>
            <person name="Farmer C."/>
            <person name="Delahaunty K."/>
            <person name="Markovic C."/>
            <person name="Hall O."/>
            <person name="Minx P."/>
            <person name="Tomlinson C."/>
            <person name="Mitreva M."/>
            <person name="Hou S."/>
            <person name="Chen J."/>
            <person name="Wollam A."/>
            <person name="Pepin K.H."/>
            <person name="Johnson M."/>
            <person name="Bhonagiri V."/>
            <person name="Zhang X."/>
            <person name="Suruliraj S."/>
            <person name="Warren W."/>
            <person name="Chinwalla A."/>
            <person name="Mardis E.R."/>
            <person name="Wilson R.K."/>
        </authorList>
    </citation>
    <scope>NUCLEOTIDE SEQUENCE [LARGE SCALE GENOMIC DNA]</scope>
    <source>
        <strain evidence="5 6">YIT 11816</strain>
    </source>
</reference>
<comment type="cofactor">
    <cofactor evidence="1 4">
        <name>a divalent metal cation</name>
        <dbReference type="ChEBI" id="CHEBI:60240"/>
    </cofactor>
</comment>
<evidence type="ECO:0000313" key="6">
    <source>
        <dbReference type="Proteomes" id="UP000004956"/>
    </source>
</evidence>
<feature type="site" description="Important for substrate specificity" evidence="4">
    <location>
        <position position="13"/>
    </location>
</feature>
<dbReference type="AlphaFoldDB" id="H3KGQ4"/>
<dbReference type="PIRSF" id="PIRSF006305">
    <property type="entry name" value="Maf"/>
    <property type="match status" value="1"/>
</dbReference>
<dbReference type="InterPro" id="IPR029001">
    <property type="entry name" value="ITPase-like_fam"/>
</dbReference>
<dbReference type="Gene3D" id="3.90.950.10">
    <property type="match status" value="1"/>
</dbReference>
<evidence type="ECO:0000313" key="5">
    <source>
        <dbReference type="EMBL" id="EHY30703.1"/>
    </source>
</evidence>
<comment type="caution">
    <text evidence="4">Lacks conserved residue(s) required for the propagation of feature annotation.</text>
</comment>
<evidence type="ECO:0000256" key="3">
    <source>
        <dbReference type="ARBA" id="ARBA00023080"/>
    </source>
</evidence>
<comment type="catalytic activity">
    <reaction evidence="4">
        <text>dTTP + H2O = dTMP + diphosphate + H(+)</text>
        <dbReference type="Rhea" id="RHEA:28534"/>
        <dbReference type="ChEBI" id="CHEBI:15377"/>
        <dbReference type="ChEBI" id="CHEBI:15378"/>
        <dbReference type="ChEBI" id="CHEBI:33019"/>
        <dbReference type="ChEBI" id="CHEBI:37568"/>
        <dbReference type="ChEBI" id="CHEBI:63528"/>
        <dbReference type="EC" id="3.6.1.9"/>
    </reaction>
</comment>
<feature type="site" description="Important for substrate specificity" evidence="4">
    <location>
        <position position="86"/>
    </location>
</feature>
<comment type="similarity">
    <text evidence="4">Belongs to the Maf family. YhdE subfamily.</text>
</comment>
<dbReference type="SUPFAM" id="SSF52972">
    <property type="entry name" value="ITPase-like"/>
    <property type="match status" value="1"/>
</dbReference>
<comment type="function">
    <text evidence="4">Nucleoside triphosphate pyrophosphatase that hydrolyzes dTTP and UTP. May have a dual role in cell division arrest and in preventing the incorporation of modified nucleotides into cellular nucleic acids.</text>
</comment>
<name>H3KGQ4_9BURK</name>
<dbReference type="EC" id="3.6.1.9" evidence="4"/>
<dbReference type="GO" id="GO:0005737">
    <property type="term" value="C:cytoplasm"/>
    <property type="evidence" value="ECO:0007669"/>
    <property type="project" value="UniProtKB-SubCell"/>
</dbReference>
<dbReference type="HAMAP" id="MF_00528">
    <property type="entry name" value="Maf"/>
    <property type="match status" value="1"/>
</dbReference>
<dbReference type="PATRIC" id="fig|762967.3.peg.1524"/>
<evidence type="ECO:0000256" key="1">
    <source>
        <dbReference type="ARBA" id="ARBA00001968"/>
    </source>
</evidence>
<dbReference type="GO" id="GO:0009117">
    <property type="term" value="P:nucleotide metabolic process"/>
    <property type="evidence" value="ECO:0007669"/>
    <property type="project" value="UniProtKB-KW"/>
</dbReference>
<keyword evidence="4" id="KW-0963">Cytoplasm</keyword>
<dbReference type="STRING" id="762967.HMPREF9440_01936"/>
<dbReference type="NCBIfam" id="TIGR00172">
    <property type="entry name" value="maf"/>
    <property type="match status" value="1"/>
</dbReference>
<organism evidence="5 6">
    <name type="scientific">Sutterella parvirubra YIT 11816</name>
    <dbReference type="NCBI Taxonomy" id="762967"/>
    <lineage>
        <taxon>Bacteria</taxon>
        <taxon>Pseudomonadati</taxon>
        <taxon>Pseudomonadota</taxon>
        <taxon>Betaproteobacteria</taxon>
        <taxon>Burkholderiales</taxon>
        <taxon>Sutterellaceae</taxon>
        <taxon>Sutterella</taxon>
    </lineage>
</organism>
<comment type="catalytic activity">
    <reaction evidence="4">
        <text>UTP + H2O = UMP + diphosphate + H(+)</text>
        <dbReference type="Rhea" id="RHEA:29395"/>
        <dbReference type="ChEBI" id="CHEBI:15377"/>
        <dbReference type="ChEBI" id="CHEBI:15378"/>
        <dbReference type="ChEBI" id="CHEBI:33019"/>
        <dbReference type="ChEBI" id="CHEBI:46398"/>
        <dbReference type="ChEBI" id="CHEBI:57865"/>
        <dbReference type="EC" id="3.6.1.9"/>
    </reaction>
</comment>
<comment type="caution">
    <text evidence="5">The sequence shown here is derived from an EMBL/GenBank/DDBJ whole genome shotgun (WGS) entry which is preliminary data.</text>
</comment>
<proteinExistence type="inferred from homology"/>
<protein>
    <recommendedName>
        <fullName evidence="4">dTTP/UTP pyrophosphatase</fullName>
        <shortName evidence="4">dTTPase/UTPase</shortName>
        <ecNumber evidence="4">3.6.1.9</ecNumber>
    </recommendedName>
    <alternativeName>
        <fullName evidence="4">Nucleoside triphosphate pyrophosphatase</fullName>
    </alternativeName>
    <alternativeName>
        <fullName evidence="4">Nucleotide pyrophosphatase</fullName>
        <shortName evidence="4">Nucleotide PPase</shortName>
    </alternativeName>
</protein>